<evidence type="ECO:0000313" key="2">
    <source>
        <dbReference type="Proteomes" id="UP001272716"/>
    </source>
</evidence>
<dbReference type="Proteomes" id="UP001272716">
    <property type="component" value="Unassembled WGS sequence"/>
</dbReference>
<proteinExistence type="predicted"/>
<dbReference type="RefSeq" id="WP_000625780.1">
    <property type="nucleotide sequence ID" value="NZ_JAWQCK010000007.1"/>
</dbReference>
<name>A0ABD5I2Z8_BACTU</name>
<evidence type="ECO:0000313" key="1">
    <source>
        <dbReference type="EMBL" id="MDW9211627.1"/>
    </source>
</evidence>
<comment type="caution">
    <text evidence="1">The sequence shown here is derived from an EMBL/GenBank/DDBJ whole genome shotgun (WGS) entry which is preliminary data.</text>
</comment>
<sequence>MISSIQTVDDFKDNFDFAYKALAFVDEIDTGKRARFQFISQISKAKYRIFFQSYYFPGYQDYSITIEATYSDGQWIISLVNKSVN</sequence>
<dbReference type="EMBL" id="JAWQCK010000007">
    <property type="protein sequence ID" value="MDW9211627.1"/>
    <property type="molecule type" value="Genomic_DNA"/>
</dbReference>
<accession>A0ABD5I2Z8</accession>
<gene>
    <name evidence="1" type="ORF">BTTOUR_23060</name>
</gene>
<reference evidence="1 2" key="1">
    <citation type="submission" date="2023-10" db="EMBL/GenBank/DDBJ databases">
        <title>Draft Genome Sequence of Bacillus thuringiensis serovar. toumanoffi 4059: Identification of a Novel Cry Protein Candidate.</title>
        <authorList>
            <person name="Murdoch R.W."/>
            <person name="Gemler B."/>
            <person name="Heater B.S."/>
        </authorList>
    </citation>
    <scope>NUCLEOTIDE SEQUENCE [LARGE SCALE GENOMIC DNA]</scope>
    <source>
        <strain evidence="1 2">4059</strain>
    </source>
</reference>
<protein>
    <submittedName>
        <fullName evidence="1">Uncharacterized protein</fullName>
    </submittedName>
</protein>
<dbReference type="AlphaFoldDB" id="A0ABD5I2Z8"/>
<organism evidence="1 2">
    <name type="scientific">Bacillus thuringiensis serovar toumanoffi</name>
    <dbReference type="NCBI Taxonomy" id="180862"/>
    <lineage>
        <taxon>Bacteria</taxon>
        <taxon>Bacillati</taxon>
        <taxon>Bacillota</taxon>
        <taxon>Bacilli</taxon>
        <taxon>Bacillales</taxon>
        <taxon>Bacillaceae</taxon>
        <taxon>Bacillus</taxon>
        <taxon>Bacillus cereus group</taxon>
    </lineage>
</organism>